<reference evidence="2 3" key="1">
    <citation type="submission" date="2019-08" db="EMBL/GenBank/DDBJ databases">
        <title>Bacillus genomes from the desert of Cuatro Cienegas, Coahuila.</title>
        <authorList>
            <person name="Olmedo-Alvarez G."/>
        </authorList>
    </citation>
    <scope>NUCLEOTIDE SEQUENCE [LARGE SCALE GENOMIC DNA]</scope>
    <source>
        <strain evidence="2 3">CH34_1T</strain>
    </source>
</reference>
<name>A0A5D4NSE3_9BACI</name>
<evidence type="ECO:0000259" key="1">
    <source>
        <dbReference type="Pfam" id="PF20282"/>
    </source>
</evidence>
<dbReference type="AlphaFoldDB" id="A0A5D4NSE3"/>
<dbReference type="RefSeq" id="WP_148939712.1">
    <property type="nucleotide sequence ID" value="NZ_VTEI01000004.1"/>
</dbReference>
<evidence type="ECO:0000313" key="2">
    <source>
        <dbReference type="EMBL" id="TYS17097.1"/>
    </source>
</evidence>
<sequence length="378" mass="44197">MEKINHEELVEIHEPNYITSATNFQLLVGNSVLPIDRLKIISPNEYEEIIEEWIFGFLRKKYEKVVKVGGAGDKGRDVIAFQKDSRDGEEIWDNYQCKHYHAPLTPSQMWVEFGKLCYYTFIGAFNIPRKYYLVAPNGVGGKLYDFIMQPGILKAELIKEWDNHCLKKITKTKEIPLTGDFKKYVESFDYSIIDVINPIEFINQYQQTSYFPLRFGGGLKKMPDRPKNAPQEISEKEMMYVKKLFGAYGNHKNKIINSLEDLKAYKRMLHHFNRQRIYYYQAESLKIFERDSMPSGIHAFEDLKEEIFHGIIDTVYSKYEDGFERVKATTQQARNLVVSGENIFSDFLTGNDKSGICHHLANEEKLEEEITWVIDDEE</sequence>
<dbReference type="OrthoDB" id="3242664at2"/>
<evidence type="ECO:0000313" key="3">
    <source>
        <dbReference type="Proteomes" id="UP000322267"/>
    </source>
</evidence>
<accession>A0A5D4NSE3</accession>
<comment type="caution">
    <text evidence="2">The sequence shown here is derived from an EMBL/GenBank/DDBJ whole genome shotgun (WGS) entry which is preliminary data.</text>
</comment>
<gene>
    <name evidence="2" type="ORF">FZC78_10805</name>
</gene>
<dbReference type="EMBL" id="VTEI01000004">
    <property type="protein sequence ID" value="TYS17097.1"/>
    <property type="molecule type" value="Genomic_DNA"/>
</dbReference>
<protein>
    <recommendedName>
        <fullName evidence="1">ABC-three component systems C-terminal domain-containing protein</fullName>
    </recommendedName>
</protein>
<proteinExistence type="predicted"/>
<organism evidence="2 3">
    <name type="scientific">Rossellomorea vietnamensis</name>
    <dbReference type="NCBI Taxonomy" id="218284"/>
    <lineage>
        <taxon>Bacteria</taxon>
        <taxon>Bacillati</taxon>
        <taxon>Bacillota</taxon>
        <taxon>Bacilli</taxon>
        <taxon>Bacillales</taxon>
        <taxon>Bacillaceae</taxon>
        <taxon>Rossellomorea</taxon>
    </lineage>
</organism>
<feature type="domain" description="ABC-three component systems C-terminal" evidence="1">
    <location>
        <begin position="237"/>
        <end position="367"/>
    </location>
</feature>
<dbReference type="Pfam" id="PF20282">
    <property type="entry name" value="CTD6"/>
    <property type="match status" value="1"/>
</dbReference>
<dbReference type="InterPro" id="IPR046914">
    <property type="entry name" value="ABC-3C_CTD6"/>
</dbReference>
<dbReference type="Proteomes" id="UP000322267">
    <property type="component" value="Unassembled WGS sequence"/>
</dbReference>